<dbReference type="Gene3D" id="3.40.630.30">
    <property type="match status" value="1"/>
</dbReference>
<keyword evidence="2" id="KW-0012">Acyltransferase</keyword>
<dbReference type="GO" id="GO:0016746">
    <property type="term" value="F:acyltransferase activity"/>
    <property type="evidence" value="ECO:0007669"/>
    <property type="project" value="UniProtKB-KW"/>
</dbReference>
<reference evidence="2 3" key="1">
    <citation type="submission" date="2023-12" db="EMBL/GenBank/DDBJ databases">
        <title>Marinobacter qingdaonensis sp. nov., isolated from the intertidal sediment of Qingdao, PR China.</title>
        <authorList>
            <person name="Li Y."/>
        </authorList>
    </citation>
    <scope>NUCLEOTIDE SEQUENCE [LARGE SCALE GENOMIC DNA]</scope>
    <source>
        <strain evidence="2 3">ASW11-75</strain>
    </source>
</reference>
<dbReference type="InterPro" id="IPR016181">
    <property type="entry name" value="Acyl_CoA_acyltransferase"/>
</dbReference>
<accession>A0ABU5P1D0</accession>
<dbReference type="Proteomes" id="UP001305746">
    <property type="component" value="Unassembled WGS sequence"/>
</dbReference>
<evidence type="ECO:0000313" key="2">
    <source>
        <dbReference type="EMBL" id="MEA1081860.1"/>
    </source>
</evidence>
<protein>
    <submittedName>
        <fullName evidence="2">GNAT family N-acetyltransferase</fullName>
        <ecNumber evidence="2">2.3.1.-</ecNumber>
    </submittedName>
</protein>
<name>A0ABU5P1D0_9GAMM</name>
<dbReference type="InterPro" id="IPR038740">
    <property type="entry name" value="BioF2-like_GNAT_dom"/>
</dbReference>
<dbReference type="Pfam" id="PF13480">
    <property type="entry name" value="Acetyltransf_6"/>
    <property type="match status" value="1"/>
</dbReference>
<sequence length="372" mass="42946">MELRVVRGEEEFQQVKPQWDALVASLTPTPLPMTHAWLVAWWRAFADNMTMEFRCVFDNGCLVGIAPLVRSRESYRGIPVTLLKLAANGHSPFSSIVVDASLTPGQRDEVLALLTAVTPREIALFFKIGQDSDLKNFLLDSNKPGHQRVGEKPSLKTPVIDINQSWDEFYRARPRSLKKSLNNKLNRFRRDDGFTIEQEWITDPEQPIVDELVTISAKSWKTSIGNDLKSNRRSRSFLLNLIESFGRSGTLSAWIVRHRGKPVAFELHIVCDDVVYPIRADYDEAFKAFSPGSVLEYSALKSLFEQGQYRQYYTCADDYWYLSNWTHNYRNLCSIELFGDSLKLRLLYFAEYRLIPLIKRFIHVKRTSRRPA</sequence>
<keyword evidence="3" id="KW-1185">Reference proteome</keyword>
<keyword evidence="2" id="KW-0808">Transferase</keyword>
<proteinExistence type="predicted"/>
<organism evidence="2 3">
    <name type="scientific">Marinobacter qingdaonensis</name>
    <dbReference type="NCBI Taxonomy" id="3108486"/>
    <lineage>
        <taxon>Bacteria</taxon>
        <taxon>Pseudomonadati</taxon>
        <taxon>Pseudomonadota</taxon>
        <taxon>Gammaproteobacteria</taxon>
        <taxon>Pseudomonadales</taxon>
        <taxon>Marinobacteraceae</taxon>
        <taxon>Marinobacter</taxon>
    </lineage>
</organism>
<feature type="domain" description="BioF2-like acetyltransferase" evidence="1">
    <location>
        <begin position="176"/>
        <end position="319"/>
    </location>
</feature>
<dbReference type="SUPFAM" id="SSF55729">
    <property type="entry name" value="Acyl-CoA N-acyltransferases (Nat)"/>
    <property type="match status" value="1"/>
</dbReference>
<dbReference type="EC" id="2.3.1.-" evidence="2"/>
<comment type="caution">
    <text evidence="2">The sequence shown here is derived from an EMBL/GenBank/DDBJ whole genome shotgun (WGS) entry which is preliminary data.</text>
</comment>
<dbReference type="EMBL" id="JAYDCJ010000003">
    <property type="protein sequence ID" value="MEA1081860.1"/>
    <property type="molecule type" value="Genomic_DNA"/>
</dbReference>
<dbReference type="RefSeq" id="WP_322856301.1">
    <property type="nucleotide sequence ID" value="NZ_JAYDCJ010000003.1"/>
</dbReference>
<evidence type="ECO:0000259" key="1">
    <source>
        <dbReference type="Pfam" id="PF13480"/>
    </source>
</evidence>
<evidence type="ECO:0000313" key="3">
    <source>
        <dbReference type="Proteomes" id="UP001305746"/>
    </source>
</evidence>
<gene>
    <name evidence="2" type="ORF">U5822_14385</name>
</gene>